<accession>A0A564YUR7</accession>
<reference evidence="1 2" key="1">
    <citation type="submission" date="2019-07" db="EMBL/GenBank/DDBJ databases">
        <authorList>
            <person name="Jastrzebski P J."/>
            <person name="Paukszto L."/>
            <person name="Jastrzebski P J."/>
        </authorList>
    </citation>
    <scope>NUCLEOTIDE SEQUENCE [LARGE SCALE GENOMIC DNA]</scope>
    <source>
        <strain evidence="1 2">WMS-il1</strain>
    </source>
</reference>
<organism evidence="1 2">
    <name type="scientific">Hymenolepis diminuta</name>
    <name type="common">Rat tapeworm</name>
    <dbReference type="NCBI Taxonomy" id="6216"/>
    <lineage>
        <taxon>Eukaryota</taxon>
        <taxon>Metazoa</taxon>
        <taxon>Spiralia</taxon>
        <taxon>Lophotrochozoa</taxon>
        <taxon>Platyhelminthes</taxon>
        <taxon>Cestoda</taxon>
        <taxon>Eucestoda</taxon>
        <taxon>Cyclophyllidea</taxon>
        <taxon>Hymenolepididae</taxon>
        <taxon>Hymenolepis</taxon>
    </lineage>
</organism>
<evidence type="ECO:0000313" key="1">
    <source>
        <dbReference type="EMBL" id="VUZ50916.1"/>
    </source>
</evidence>
<protein>
    <submittedName>
        <fullName evidence="1">Uncharacterized protein</fullName>
    </submittedName>
</protein>
<proteinExistence type="predicted"/>
<gene>
    <name evidence="1" type="ORF">WMSIL1_LOCUS9721</name>
</gene>
<sequence>MHGDSGAIFARDKVTNAMLAIDLYNGSVEGIVKALAWEKRHERIPKVTSRLSGTPRLLALSF</sequence>
<dbReference type="Proteomes" id="UP000321570">
    <property type="component" value="Unassembled WGS sequence"/>
</dbReference>
<dbReference type="AlphaFoldDB" id="A0A564YUR7"/>
<name>A0A564YUR7_HYMDI</name>
<evidence type="ECO:0000313" key="2">
    <source>
        <dbReference type="Proteomes" id="UP000321570"/>
    </source>
</evidence>
<keyword evidence="2" id="KW-1185">Reference proteome</keyword>
<dbReference type="EMBL" id="CABIJS010000410">
    <property type="protein sequence ID" value="VUZ50916.1"/>
    <property type="molecule type" value="Genomic_DNA"/>
</dbReference>